<feature type="transmembrane region" description="Helical" evidence="2">
    <location>
        <begin position="44"/>
        <end position="67"/>
    </location>
</feature>
<dbReference type="AlphaFoldDB" id="A0A7I7VR94"/>
<dbReference type="KEGG" id="mdr:MDOR_19850"/>
<protein>
    <recommendedName>
        <fullName evidence="5">DUF2254 domain-containing protein</fullName>
    </recommendedName>
</protein>
<keyword evidence="2" id="KW-0472">Membrane</keyword>
<evidence type="ECO:0000256" key="1">
    <source>
        <dbReference type="SAM" id="MobiDB-lite"/>
    </source>
</evidence>
<evidence type="ECO:0000313" key="3">
    <source>
        <dbReference type="EMBL" id="BBZ07816.1"/>
    </source>
</evidence>
<keyword evidence="2" id="KW-0812">Transmembrane</keyword>
<feature type="region of interest" description="Disordered" evidence="1">
    <location>
        <begin position="405"/>
        <end position="427"/>
    </location>
</feature>
<dbReference type="Pfam" id="PF10011">
    <property type="entry name" value="DUF2254"/>
    <property type="match status" value="1"/>
</dbReference>
<dbReference type="InterPro" id="IPR018723">
    <property type="entry name" value="DUF2254_membrane"/>
</dbReference>
<reference evidence="3 4" key="1">
    <citation type="journal article" date="2019" name="Emerg. Microbes Infect.">
        <title>Comprehensive subspecies identification of 175 nontuberculous mycobacteria species based on 7547 genomic profiles.</title>
        <authorList>
            <person name="Matsumoto Y."/>
            <person name="Kinjo T."/>
            <person name="Motooka D."/>
            <person name="Nabeya D."/>
            <person name="Jung N."/>
            <person name="Uechi K."/>
            <person name="Horii T."/>
            <person name="Iida T."/>
            <person name="Fujita J."/>
            <person name="Nakamura S."/>
        </authorList>
    </citation>
    <scope>NUCLEOTIDE SEQUENCE [LARGE SCALE GENOMIC DNA]</scope>
    <source>
        <strain evidence="3 4">JCM 12405</strain>
    </source>
</reference>
<dbReference type="EMBL" id="AP022605">
    <property type="protein sequence ID" value="BBZ07816.1"/>
    <property type="molecule type" value="Genomic_DNA"/>
</dbReference>
<organism evidence="3 4">
    <name type="scientific">Mycolicibacterium doricum</name>
    <dbReference type="NCBI Taxonomy" id="126673"/>
    <lineage>
        <taxon>Bacteria</taxon>
        <taxon>Bacillati</taxon>
        <taxon>Actinomycetota</taxon>
        <taxon>Actinomycetes</taxon>
        <taxon>Mycobacteriales</taxon>
        <taxon>Mycobacteriaceae</taxon>
        <taxon>Mycolicibacterium</taxon>
    </lineage>
</organism>
<proteinExistence type="predicted"/>
<feature type="transmembrane region" description="Helical" evidence="2">
    <location>
        <begin position="87"/>
        <end position="106"/>
    </location>
</feature>
<feature type="transmembrane region" description="Helical" evidence="2">
    <location>
        <begin position="126"/>
        <end position="146"/>
    </location>
</feature>
<accession>A0A7I7VR94</accession>
<evidence type="ECO:0000313" key="4">
    <source>
        <dbReference type="Proteomes" id="UP000467201"/>
    </source>
</evidence>
<evidence type="ECO:0000256" key="2">
    <source>
        <dbReference type="SAM" id="Phobius"/>
    </source>
</evidence>
<dbReference type="Proteomes" id="UP000467201">
    <property type="component" value="Chromosome"/>
</dbReference>
<sequence>MLALAVALACGIAMPELDEALGTRLPESVSSLLFGGGADAAREVLSAIAGSLITVTSLTFSLTLITLQLASSQYSPRLLRTFAADRVVQHTLALFLATFVYALTVLRTIRSNDESDDFVPQLSVTLAYLLTVLSVAALVLFLGHLVRQIRVETLLDQVRGDTIATAERVFRRRADVGAHPAMPTAESADMIESRSSGFLVEIDEDALLATATHHDIVLWVDRRVGSPLIAGVPAARCRSRSGDPLDEQTLGAVREQVSRALRTGAERTSAQDPEYGLRQLVDVVVRALSPGINDPTTAVHGLHSCTVALSHLLDYELGPQVLTDDQHRARVVVTRPTFGDLLELVCFQPRLYGADDPAVLQALMSSLRDLAWRATTPDQRATLAQQAERLRQHHGENETMDAERMDALHREVLSALERSPGPPEAGS</sequence>
<name>A0A7I7VR94_9MYCO</name>
<keyword evidence="2" id="KW-1133">Transmembrane helix</keyword>
<gene>
    <name evidence="3" type="ORF">MDOR_19850</name>
</gene>
<evidence type="ECO:0008006" key="5">
    <source>
        <dbReference type="Google" id="ProtNLM"/>
    </source>
</evidence>